<dbReference type="RefSeq" id="WP_027305408.1">
    <property type="nucleotide sequence ID" value="NZ_CP020867.1"/>
</dbReference>
<dbReference type="EMBL" id="CP020867">
    <property type="protein sequence ID" value="ARJ56835.1"/>
    <property type="molecule type" value="Genomic_DNA"/>
</dbReference>
<accession>A0A1W6BXP0</accession>
<dbReference type="eggNOG" id="COG1943">
    <property type="taxonomic scope" value="Bacteria"/>
</dbReference>
<dbReference type="InterPro" id="IPR002686">
    <property type="entry name" value="Transposase_17"/>
</dbReference>
<proteinExistence type="predicted"/>
<dbReference type="Pfam" id="PF01797">
    <property type="entry name" value="Y1_Tnp"/>
    <property type="match status" value="1"/>
</dbReference>
<evidence type="ECO:0000313" key="2">
    <source>
        <dbReference type="EMBL" id="ARJ56835.1"/>
    </source>
</evidence>
<evidence type="ECO:0000259" key="1">
    <source>
        <dbReference type="SMART" id="SM01321"/>
    </source>
</evidence>
<evidence type="ECO:0000313" key="3">
    <source>
        <dbReference type="Proteomes" id="UP000192902"/>
    </source>
</evidence>
<reference evidence="2 3" key="1">
    <citation type="submission" date="2017-04" db="EMBL/GenBank/DDBJ databases">
        <title>Complete genome sequence of the Campylobacter cuniculorum type strain LMG24588.</title>
        <authorList>
            <person name="Miller W.G."/>
            <person name="Yee E."/>
            <person name="Revez J."/>
            <person name="Bono J.L."/>
            <person name="Rossi M."/>
        </authorList>
    </citation>
    <scope>NUCLEOTIDE SEQUENCE [LARGE SCALE GENOMIC DNA]</scope>
    <source>
        <strain evidence="2 3">LMG 24588</strain>
    </source>
</reference>
<name>A0A1W6BXP0_9BACT</name>
<dbReference type="OrthoDB" id="9798161at2"/>
<dbReference type="NCBIfam" id="NF033573">
    <property type="entry name" value="transpos_IS200"/>
    <property type="match status" value="1"/>
</dbReference>
<dbReference type="PANTHER" id="PTHR33360">
    <property type="entry name" value="TRANSPOSASE FOR INSERTION SEQUENCE ELEMENT IS200"/>
    <property type="match status" value="1"/>
</dbReference>
<organism evidence="2 3">
    <name type="scientific">Campylobacter cuniculorum DSM 23162 = LMG 24588</name>
    <dbReference type="NCBI Taxonomy" id="1121267"/>
    <lineage>
        <taxon>Bacteria</taxon>
        <taxon>Pseudomonadati</taxon>
        <taxon>Campylobacterota</taxon>
        <taxon>Epsilonproteobacteria</taxon>
        <taxon>Campylobacterales</taxon>
        <taxon>Campylobacteraceae</taxon>
        <taxon>Campylobacter</taxon>
    </lineage>
</organism>
<gene>
    <name evidence="2" type="ORF">CCUN_1243</name>
</gene>
<sequence>MRENHYKLRGYISTNRSKHNLKVHLILVCKYRKKLLQGTLNDFIKAIIEEIAEQNNFIIIAMESDKDHIHLMIQYIPRISISSIIRTIKQITTYRVWRDERFILFLQKNFWKENTFWSDGFFACSIGEANPETIKAYIENQG</sequence>
<dbReference type="Proteomes" id="UP000192902">
    <property type="component" value="Chromosome"/>
</dbReference>
<protein>
    <submittedName>
        <fullName evidence="2">IS200 family transposase</fullName>
    </submittedName>
</protein>
<dbReference type="GO" id="GO:0003677">
    <property type="term" value="F:DNA binding"/>
    <property type="evidence" value="ECO:0007669"/>
    <property type="project" value="InterPro"/>
</dbReference>
<feature type="domain" description="Transposase IS200-like" evidence="1">
    <location>
        <begin position="18"/>
        <end position="141"/>
    </location>
</feature>
<dbReference type="PANTHER" id="PTHR33360:SF2">
    <property type="entry name" value="TRANSPOSASE FOR INSERTION SEQUENCE ELEMENT IS200"/>
    <property type="match status" value="1"/>
</dbReference>
<dbReference type="InterPro" id="IPR036515">
    <property type="entry name" value="Transposase_17_sf"/>
</dbReference>
<dbReference type="SUPFAM" id="SSF143422">
    <property type="entry name" value="Transposase IS200-like"/>
    <property type="match status" value="1"/>
</dbReference>
<dbReference type="Gene3D" id="3.30.70.1290">
    <property type="entry name" value="Transposase IS200-like"/>
    <property type="match status" value="1"/>
</dbReference>
<dbReference type="AlphaFoldDB" id="A0A1W6BXP0"/>
<dbReference type="SMART" id="SM01321">
    <property type="entry name" value="Y1_Tnp"/>
    <property type="match status" value="1"/>
</dbReference>
<dbReference type="GO" id="GO:0006313">
    <property type="term" value="P:DNA transposition"/>
    <property type="evidence" value="ECO:0007669"/>
    <property type="project" value="InterPro"/>
</dbReference>
<dbReference type="GO" id="GO:0004803">
    <property type="term" value="F:transposase activity"/>
    <property type="evidence" value="ECO:0007669"/>
    <property type="project" value="InterPro"/>
</dbReference>
<dbReference type="KEGG" id="ccun:CCUN_1243"/>